<proteinExistence type="predicted"/>
<organism evidence="2 3">
    <name type="scientific">Theileria orientalis</name>
    <dbReference type="NCBI Taxonomy" id="68886"/>
    <lineage>
        <taxon>Eukaryota</taxon>
        <taxon>Sar</taxon>
        <taxon>Alveolata</taxon>
        <taxon>Apicomplexa</taxon>
        <taxon>Aconoidasida</taxon>
        <taxon>Piroplasmida</taxon>
        <taxon>Theileriidae</taxon>
        <taxon>Theileria</taxon>
    </lineage>
</organism>
<evidence type="ECO:0000313" key="2">
    <source>
        <dbReference type="EMBL" id="UVC50252.1"/>
    </source>
</evidence>
<accession>A0A976SK12</accession>
<evidence type="ECO:0000313" key="3">
    <source>
        <dbReference type="Proteomes" id="UP000244811"/>
    </source>
</evidence>
<dbReference type="Proteomes" id="UP000244811">
    <property type="component" value="Chromosome 4"/>
</dbReference>
<protein>
    <submittedName>
        <fullName evidence="2">Uncharacterized protein</fullName>
    </submittedName>
</protein>
<sequence>MESQKRPRIYSSQAASIIGSLREERMMEYLMYYTILYIILLSQHSGVKCNPTGIPEGSSEGSQIIQIDIAQKEDVTGIKYERDDENDRDRFTAQEGYLISMVLKNGRQLFEITNEKYLDRVIVYKDSAGQRKLKFLAPGELETYGDVDTQSQSQTQQTDIPQPGTQVQQPNHDQTTDTHSVMTPSQPGFKVETVVPPSLNLPSQQAYQVPTHAAYGSTSPYQQAYQVPTHAAYGSTSPYQQAYQVPTHAAYVHMPQYQQAHHVQTPVVDGTAIPYQSTHQVQTAVAARPRLLSQSTQVQTAVARRPRLPYQQKPQQIPQAIPRVQTQTPYPQESQFIVLNVKHMASTDCVDYCYYENEDVHMFVCKPGYLVGKLMKNDRLIHEYQHDHPDRAIIFRDENGKQSVSGLAPGTTHPKEPKDLLRVSQDQVHAQQPMAQAPKEQPQLPQAPPLPQQPVKQETAQPQPQQRPDQIQLIELELNNRQTTDQILYEINEEKEFERYTCLPGFLISRIIKNGMVVREPEKNDLFNRAVVSGPKGQKKLAALLPGDIDKTSVAFELELGDKQTTEYYIYKIDTATSREKFTCKSGFLISKVLKRGNAVAQPEKGDYFDRAVIYLDKQGKKQLKTLFPGDNDDGDPVEPTAMHTIAAIMRATTSDQAPTALVGAGTGAGTTSASGQQPLIPKTGVRINVFKTQSTNTYKYVESGNIKTFIAEDNYGFNMVNIGNIGMWVAEDNDKLAKRVDYSTNSFTKISEIRIDLFDGNEKRFVAGENEVWKEATAIKITPLTVNIRTLTSNDMYESSSHGNYRNFMAKSGWAFNRVIESGCYFAINASDNAPAIWQAEDRNEYAVKIIRDGASLFNEITEMTIYLINGEERKFKKSGDKWVQLQPSKPNAENI</sequence>
<feature type="compositionally biased region" description="Polar residues" evidence="1">
    <location>
        <begin position="424"/>
        <end position="434"/>
    </location>
</feature>
<gene>
    <name evidence="2" type="ORF">MACK_004128</name>
</gene>
<dbReference type="EMBL" id="CP056072">
    <property type="protein sequence ID" value="UVC50252.1"/>
    <property type="molecule type" value="Genomic_DNA"/>
</dbReference>
<name>A0A976SK12_THEOR</name>
<feature type="compositionally biased region" description="Polar residues" evidence="1">
    <location>
        <begin position="159"/>
        <end position="183"/>
    </location>
</feature>
<feature type="region of interest" description="Disordered" evidence="1">
    <location>
        <begin position="144"/>
        <end position="183"/>
    </location>
</feature>
<evidence type="ECO:0000256" key="1">
    <source>
        <dbReference type="SAM" id="MobiDB-lite"/>
    </source>
</evidence>
<feature type="compositionally biased region" description="Low complexity" evidence="1">
    <location>
        <begin position="149"/>
        <end position="158"/>
    </location>
</feature>
<feature type="compositionally biased region" description="Low complexity" evidence="1">
    <location>
        <begin position="453"/>
        <end position="467"/>
    </location>
</feature>
<feature type="region of interest" description="Disordered" evidence="1">
    <location>
        <begin position="424"/>
        <end position="467"/>
    </location>
</feature>
<reference evidence="2" key="1">
    <citation type="submission" date="2022-07" db="EMBL/GenBank/DDBJ databases">
        <title>Evaluation of T. orientalis genome assembly methods using nanopore sequencing and analysis of variation between genomes.</title>
        <authorList>
            <person name="Yam J."/>
            <person name="Micallef M.L."/>
            <person name="Liu M."/>
            <person name="Djordjevic S.P."/>
            <person name="Bogema D.R."/>
            <person name="Jenkins C."/>
        </authorList>
    </citation>
    <scope>NUCLEOTIDE SEQUENCE</scope>
    <source>
        <strain evidence="2">Goon Nure</strain>
    </source>
</reference>
<dbReference type="AlphaFoldDB" id="A0A976SK12"/>